<organism evidence="2">
    <name type="scientific">uncultured Pleomorphomonas sp</name>
    <dbReference type="NCBI Taxonomy" id="442121"/>
    <lineage>
        <taxon>Bacteria</taxon>
        <taxon>Pseudomonadati</taxon>
        <taxon>Pseudomonadota</taxon>
        <taxon>Alphaproteobacteria</taxon>
        <taxon>Hyphomicrobiales</taxon>
        <taxon>Pleomorphomonadaceae</taxon>
        <taxon>Pleomorphomonas</taxon>
        <taxon>environmental samples</taxon>
    </lineage>
</organism>
<evidence type="ECO:0000256" key="1">
    <source>
        <dbReference type="SAM" id="MobiDB-lite"/>
    </source>
</evidence>
<name>A0A212L923_9HYPH</name>
<feature type="region of interest" description="Disordered" evidence="1">
    <location>
        <begin position="1"/>
        <end position="20"/>
    </location>
</feature>
<gene>
    <name evidence="2" type="ORF">KL86PLE_130060</name>
</gene>
<evidence type="ECO:0000313" key="2">
    <source>
        <dbReference type="EMBL" id="SCM74036.1"/>
    </source>
</evidence>
<accession>A0A212L923</accession>
<sequence length="185" mass="20482">MINLTGKRGSLGRPSNSAKNQSNETFYLPWYPTVDPASGSTIGMTQPQAKFGYSENLLSNWTAAPDFRYEALMEAISSFSEMPEDSDYYIDLITKDNALKIVSKIQNNINANPPKLMTQDGESAILTWEGGPEKIFLIISGLEISLFKLNRETRQREDEVLSETGEISANSLAALLNSGFKSETK</sequence>
<protein>
    <submittedName>
        <fullName evidence="2">Uncharacterized protein</fullName>
    </submittedName>
</protein>
<reference evidence="2" key="1">
    <citation type="submission" date="2016-08" db="EMBL/GenBank/DDBJ databases">
        <authorList>
            <person name="Seilhamer J.J."/>
        </authorList>
    </citation>
    <scope>NUCLEOTIDE SEQUENCE</scope>
    <source>
        <strain evidence="2">86</strain>
    </source>
</reference>
<dbReference type="AlphaFoldDB" id="A0A212L923"/>
<dbReference type="EMBL" id="FMJD01000005">
    <property type="protein sequence ID" value="SCM74036.1"/>
    <property type="molecule type" value="Genomic_DNA"/>
</dbReference>
<proteinExistence type="predicted"/>